<dbReference type="EMBL" id="CP005290">
    <property type="protein sequence ID" value="AGK62004.1"/>
    <property type="molecule type" value="Genomic_DNA"/>
</dbReference>
<evidence type="ECO:0000313" key="1">
    <source>
        <dbReference type="EMBL" id="AGK62004.1"/>
    </source>
</evidence>
<evidence type="ECO:0000313" key="2">
    <source>
        <dbReference type="Proteomes" id="UP000013307"/>
    </source>
</evidence>
<dbReference type="AlphaFoldDB" id="N0BEH1"/>
<sequence>MTATLQELSTKVERIEKFLQALIDVNLDLIEEVEPEDWEIQTVKERKDNEFLDWKSVENEL</sequence>
<gene>
    <name evidence="1" type="ORF">Asulf_02041</name>
</gene>
<protein>
    <submittedName>
        <fullName evidence="1">Uncharacterized protein</fullName>
    </submittedName>
</protein>
<accession>N0BEH1</accession>
<dbReference type="OrthoDB" id="102006at2157"/>
<proteinExistence type="predicted"/>
<dbReference type="RefSeq" id="WP_015591600.1">
    <property type="nucleotide sequence ID" value="NC_021169.1"/>
</dbReference>
<dbReference type="HOGENOM" id="CLU_2911295_0_0_2"/>
<dbReference type="eggNOG" id="arCOG10064">
    <property type="taxonomic scope" value="Archaea"/>
</dbReference>
<dbReference type="KEGG" id="ast:Asulf_02041"/>
<organism evidence="1 2">
    <name type="scientific">Archaeoglobus sulfaticallidus PM70-1</name>
    <dbReference type="NCBI Taxonomy" id="387631"/>
    <lineage>
        <taxon>Archaea</taxon>
        <taxon>Methanobacteriati</taxon>
        <taxon>Methanobacteriota</taxon>
        <taxon>Archaeoglobi</taxon>
        <taxon>Archaeoglobales</taxon>
        <taxon>Archaeoglobaceae</taxon>
        <taxon>Archaeoglobus</taxon>
    </lineage>
</organism>
<reference evidence="1 2" key="1">
    <citation type="journal article" date="2013" name="Genome Announc.">
        <title>Complete Genome Sequence of the Thermophilic and Facultatively Chemolithoautotrophic Sulfate Reducer Archaeoglobus sulfaticallidus Strain PM70-1T.</title>
        <authorList>
            <person name="Stokke R."/>
            <person name="Hocking W.P."/>
            <person name="Steinsbu B.O."/>
            <person name="Steen I.H."/>
        </authorList>
    </citation>
    <scope>NUCLEOTIDE SEQUENCE [LARGE SCALE GENOMIC DNA]</scope>
    <source>
        <strain evidence="1">PM70-1</strain>
    </source>
</reference>
<dbReference type="Proteomes" id="UP000013307">
    <property type="component" value="Chromosome"/>
</dbReference>
<dbReference type="GeneID" id="15393676"/>
<keyword evidence="2" id="KW-1185">Reference proteome</keyword>
<name>N0BEH1_9EURY</name>